<organism evidence="2 3">
    <name type="scientific">Nocardioides terrae</name>
    <dbReference type="NCBI Taxonomy" id="574651"/>
    <lineage>
        <taxon>Bacteria</taxon>
        <taxon>Bacillati</taxon>
        <taxon>Actinomycetota</taxon>
        <taxon>Actinomycetes</taxon>
        <taxon>Propionibacteriales</taxon>
        <taxon>Nocardioidaceae</taxon>
        <taxon>Nocardioides</taxon>
    </lineage>
</organism>
<name>A0A1I1FWB8_9ACTN</name>
<dbReference type="AlphaFoldDB" id="A0A1I1FWB8"/>
<accession>A0A1I1FWB8</accession>
<dbReference type="EMBL" id="FOLB01000003">
    <property type="protein sequence ID" value="SFC03747.1"/>
    <property type="molecule type" value="Genomic_DNA"/>
</dbReference>
<evidence type="ECO:0000259" key="1">
    <source>
        <dbReference type="PROSITE" id="PS50093"/>
    </source>
</evidence>
<evidence type="ECO:0000313" key="3">
    <source>
        <dbReference type="Proteomes" id="UP000198832"/>
    </source>
</evidence>
<reference evidence="2 3" key="1">
    <citation type="submission" date="2016-10" db="EMBL/GenBank/DDBJ databases">
        <authorList>
            <person name="de Groot N.N."/>
        </authorList>
    </citation>
    <scope>NUCLEOTIDE SEQUENCE [LARGE SCALE GENOMIC DNA]</scope>
    <source>
        <strain evidence="2 3">CGMCC 1.7056</strain>
    </source>
</reference>
<dbReference type="OrthoDB" id="5192284at2"/>
<gene>
    <name evidence="2" type="ORF">SAMN04487968_103158</name>
</gene>
<protein>
    <recommendedName>
        <fullName evidence="1">PKD domain-containing protein</fullName>
    </recommendedName>
</protein>
<sequence>MTYLETADGHLINGYDNCSVAASAPTGPSQADVQNAFRQIPLPESVLVIQPPGGATLVNFDTNFYTVAQPFERTVTLLGHQVRFKIRPRSFAWHYGDGSNQTTAEPGAAYPTLDVTHRYLKKGTVAASVDTVWEADFQIDGGAWARVDGTVSKTGAPQQLTIRSATPTLVG</sequence>
<feature type="domain" description="PKD" evidence="1">
    <location>
        <begin position="88"/>
        <end position="129"/>
    </location>
</feature>
<evidence type="ECO:0000313" key="2">
    <source>
        <dbReference type="EMBL" id="SFC03747.1"/>
    </source>
</evidence>
<keyword evidence="3" id="KW-1185">Reference proteome</keyword>
<proteinExistence type="predicted"/>
<dbReference type="STRING" id="574651.SAMN04487968_103158"/>
<dbReference type="RefSeq" id="WP_139230034.1">
    <property type="nucleotide sequence ID" value="NZ_FOLB01000003.1"/>
</dbReference>
<dbReference type="InterPro" id="IPR000601">
    <property type="entry name" value="PKD_dom"/>
</dbReference>
<dbReference type="PROSITE" id="PS50093">
    <property type="entry name" value="PKD"/>
    <property type="match status" value="1"/>
</dbReference>
<dbReference type="Proteomes" id="UP000198832">
    <property type="component" value="Unassembled WGS sequence"/>
</dbReference>